<dbReference type="Pfam" id="PF00550">
    <property type="entry name" value="PP-binding"/>
    <property type="match status" value="1"/>
</dbReference>
<name>L0R7V9_9BACT</name>
<evidence type="ECO:0000313" key="3">
    <source>
        <dbReference type="Proteomes" id="UP000010808"/>
    </source>
</evidence>
<reference evidence="2 3" key="1">
    <citation type="submission" date="2012-10" db="EMBL/GenBank/DDBJ databases">
        <authorList>
            <person name="Genoscope - CEA"/>
        </authorList>
    </citation>
    <scope>NUCLEOTIDE SEQUENCE [LARGE SCALE GENOMIC DNA]</scope>
    <source>
        <strain evidence="3">AM13 / DSM 14728</strain>
    </source>
</reference>
<evidence type="ECO:0000313" key="2">
    <source>
        <dbReference type="EMBL" id="CCO22312.1"/>
    </source>
</evidence>
<keyword evidence="3" id="KW-1185">Reference proteome</keyword>
<dbReference type="HOGENOM" id="CLU_2464034_0_0_7"/>
<proteinExistence type="predicted"/>
<accession>L0R7V9</accession>
<dbReference type="STRING" id="1121451.DESAM_20021"/>
<dbReference type="InterPro" id="IPR009081">
    <property type="entry name" value="PP-bd_ACP"/>
</dbReference>
<dbReference type="OrthoDB" id="583239at2"/>
<dbReference type="Proteomes" id="UP000010808">
    <property type="component" value="Chromosome"/>
</dbReference>
<dbReference type="PROSITE" id="PS50075">
    <property type="entry name" value="CARRIER"/>
    <property type="match status" value="1"/>
</dbReference>
<gene>
    <name evidence="2" type="ORF">DESAM_20021</name>
</gene>
<dbReference type="AlphaFoldDB" id="L0R7V9"/>
<dbReference type="SUPFAM" id="SSF47336">
    <property type="entry name" value="ACP-like"/>
    <property type="match status" value="1"/>
</dbReference>
<dbReference type="RefSeq" id="WP_015334922.1">
    <property type="nucleotide sequence ID" value="NC_020055.1"/>
</dbReference>
<dbReference type="InterPro" id="IPR036736">
    <property type="entry name" value="ACP-like_sf"/>
</dbReference>
<dbReference type="EMBL" id="FO203522">
    <property type="protein sequence ID" value="CCO22312.1"/>
    <property type="molecule type" value="Genomic_DNA"/>
</dbReference>
<dbReference type="Gene3D" id="1.10.1200.10">
    <property type="entry name" value="ACP-like"/>
    <property type="match status" value="1"/>
</dbReference>
<feature type="domain" description="Carrier" evidence="1">
    <location>
        <begin position="2"/>
        <end position="82"/>
    </location>
</feature>
<organism evidence="2 3">
    <name type="scientific">Maridesulfovibrio hydrothermalis AM13 = DSM 14728</name>
    <dbReference type="NCBI Taxonomy" id="1121451"/>
    <lineage>
        <taxon>Bacteria</taxon>
        <taxon>Pseudomonadati</taxon>
        <taxon>Thermodesulfobacteriota</taxon>
        <taxon>Desulfovibrionia</taxon>
        <taxon>Desulfovibrionales</taxon>
        <taxon>Desulfovibrionaceae</taxon>
        <taxon>Maridesulfovibrio</taxon>
    </lineage>
</organism>
<sequence>MNSFEKRVCNTIRATADWLPSDQIITDRHSLRKDLGFDSLAIVHLQVAIEDEFEIRFDPVSTDFITVFETVGSLSNFLSTIKPTKEIL</sequence>
<evidence type="ECO:0000259" key="1">
    <source>
        <dbReference type="PROSITE" id="PS50075"/>
    </source>
</evidence>
<protein>
    <submittedName>
        <fullName evidence="2">Putative Phosphopantetheine-binding</fullName>
    </submittedName>
</protein>
<dbReference type="KEGG" id="dhy:DESAM_20021"/>